<evidence type="ECO:0000259" key="6">
    <source>
        <dbReference type="Pfam" id="PF19038"/>
    </source>
</evidence>
<dbReference type="EMBL" id="JABBWK010000004">
    <property type="protein sequence ID" value="KAG1906610.1"/>
    <property type="molecule type" value="Genomic_DNA"/>
</dbReference>
<dbReference type="GO" id="GO:0016192">
    <property type="term" value="P:vesicle-mediated transport"/>
    <property type="evidence" value="ECO:0007669"/>
    <property type="project" value="InterPro"/>
</dbReference>
<accession>A0AAD4EI17</accession>
<evidence type="ECO:0000256" key="1">
    <source>
        <dbReference type="ARBA" id="ARBA00004380"/>
    </source>
</evidence>
<keyword evidence="3" id="KW-0472">Membrane</keyword>
<keyword evidence="3" id="KW-0072">Autophagy</keyword>
<name>A0AAD4EI17_9AGAM</name>
<keyword evidence="3" id="KW-0813">Transport</keyword>
<evidence type="ECO:0000256" key="3">
    <source>
        <dbReference type="RuleBase" id="RU367048"/>
    </source>
</evidence>
<comment type="function">
    <text evidence="3">Required for multiple vacuole delivery pathways including the cytoplasm to vacuole transport (Cvt), autophagy, pexophagy and endocytosis.</text>
</comment>
<dbReference type="Proteomes" id="UP001195769">
    <property type="component" value="Unassembled WGS sequence"/>
</dbReference>
<dbReference type="PRINTS" id="PR01546">
    <property type="entry name" value="YEAST73DUF"/>
</dbReference>
<evidence type="ECO:0000256" key="2">
    <source>
        <dbReference type="ARBA" id="ARBA00018132"/>
    </source>
</evidence>
<evidence type="ECO:0000259" key="5">
    <source>
        <dbReference type="Pfam" id="PF19037"/>
    </source>
</evidence>
<dbReference type="GO" id="GO:0000329">
    <property type="term" value="C:fungal-type vacuole membrane"/>
    <property type="evidence" value="ECO:0007669"/>
    <property type="project" value="TreeGrafter"/>
</dbReference>
<dbReference type="InterPro" id="IPR043971">
    <property type="entry name" value="FUZ/MON1/HPS1_longin_2"/>
</dbReference>
<keyword evidence="8" id="KW-1185">Reference proteome</keyword>
<dbReference type="Pfam" id="PF19036">
    <property type="entry name" value="Fuz_longin_1"/>
    <property type="match status" value="1"/>
</dbReference>
<comment type="similarity">
    <text evidence="3">Belongs to the MON1/SAND family.</text>
</comment>
<sequence>MGIVQALLSVFLDDGDKLRCINAGRLRITFLLRSPLYYVCASSWGEPESVTRSHLEYLHLQILSIVTASQLRRIFERRTNFDLRRLLDGSEPFLFSLLGRMELDLAMATSSLNCLQLDQSLRARVAEALVPTSKMKDTLYIILVARGQVITLVRPKKHSIHPADIHILVNTVYSPSIVNSPASASWIPVCLPKFNPAGFVNAYITFLHRPDTDYNFHQRTTLENNESADITGASHCREPLIEDSGIGLVCISGGSEFETASMKLNDDGSLDTLARAVDSGKTRYFASQLGIPGLRHFVYKSRPHVQITLPAFEEPYDTLDAKRRIVTLYQIVHDAIHAKSGQTGNFKLQYIRTEKEIVMGWITQPFELYMVLSPRLPKAAVINAANAPRDAIGDTGVTRWVKKEEGQLFLRDAPVF</sequence>
<reference evidence="7" key="1">
    <citation type="journal article" date="2020" name="New Phytol.">
        <title>Comparative genomics reveals dynamic genome evolution in host specialist ectomycorrhizal fungi.</title>
        <authorList>
            <person name="Lofgren L.A."/>
            <person name="Nguyen N.H."/>
            <person name="Vilgalys R."/>
            <person name="Ruytinx J."/>
            <person name="Liao H.L."/>
            <person name="Branco S."/>
            <person name="Kuo A."/>
            <person name="LaButti K."/>
            <person name="Lipzen A."/>
            <person name="Andreopoulos W."/>
            <person name="Pangilinan J."/>
            <person name="Riley R."/>
            <person name="Hundley H."/>
            <person name="Na H."/>
            <person name="Barry K."/>
            <person name="Grigoriev I.V."/>
            <person name="Stajich J.E."/>
            <person name="Kennedy P.G."/>
        </authorList>
    </citation>
    <scope>NUCLEOTIDE SEQUENCE</scope>
    <source>
        <strain evidence="7">FC203</strain>
    </source>
</reference>
<dbReference type="GO" id="GO:0006623">
    <property type="term" value="P:protein targeting to vacuole"/>
    <property type="evidence" value="ECO:0007669"/>
    <property type="project" value="UniProtKB-UniRule"/>
</dbReference>
<feature type="domain" description="FUZ/MON1/HPS1 second Longin" evidence="5">
    <location>
        <begin position="136"/>
        <end position="208"/>
    </location>
</feature>
<dbReference type="GO" id="GO:0035658">
    <property type="term" value="C:Mon1-Ccz1 complex"/>
    <property type="evidence" value="ECO:0007669"/>
    <property type="project" value="TreeGrafter"/>
</dbReference>
<organism evidence="7 8">
    <name type="scientific">Suillus fuscotomentosus</name>
    <dbReference type="NCBI Taxonomy" id="1912939"/>
    <lineage>
        <taxon>Eukaryota</taxon>
        <taxon>Fungi</taxon>
        <taxon>Dikarya</taxon>
        <taxon>Basidiomycota</taxon>
        <taxon>Agaricomycotina</taxon>
        <taxon>Agaricomycetes</taxon>
        <taxon>Agaricomycetidae</taxon>
        <taxon>Boletales</taxon>
        <taxon>Suillineae</taxon>
        <taxon>Suillaceae</taxon>
        <taxon>Suillus</taxon>
    </lineage>
</organism>
<dbReference type="PANTHER" id="PTHR13027">
    <property type="entry name" value="SAND PROTEIN-RELATED"/>
    <property type="match status" value="1"/>
</dbReference>
<gene>
    <name evidence="7" type="ORF">F5891DRAFT_1002973</name>
</gene>
<dbReference type="Pfam" id="PF19037">
    <property type="entry name" value="Fuz_longin_2"/>
    <property type="match status" value="1"/>
</dbReference>
<protein>
    <recommendedName>
        <fullName evidence="2 3">Vacuolar fusion protein MON1</fullName>
    </recommendedName>
</protein>
<comment type="subcellular location">
    <subcellularLocation>
        <location evidence="3">Endosome</location>
        <location evidence="3">Multivesicular body membrane</location>
        <topology evidence="3">Peripheral membrane protein</topology>
    </subcellularLocation>
    <subcellularLocation>
        <location evidence="1 3">Prevacuolar compartment membrane</location>
        <topology evidence="1 3">Peripheral membrane protein</topology>
    </subcellularLocation>
    <subcellularLocation>
        <location evidence="3">Vacuole membrane</location>
        <topology evidence="3">Peripheral membrane protein</topology>
    </subcellularLocation>
</comment>
<dbReference type="Pfam" id="PF19038">
    <property type="entry name" value="Fuz_longin_3"/>
    <property type="match status" value="1"/>
</dbReference>
<proteinExistence type="inferred from homology"/>
<dbReference type="InterPro" id="IPR043972">
    <property type="entry name" value="FUZ/MON1/HPS1_longin_1"/>
</dbReference>
<dbReference type="GeneID" id="64654574"/>
<comment type="caution">
    <text evidence="7">The sequence shown here is derived from an EMBL/GenBank/DDBJ whole genome shotgun (WGS) entry which is preliminary data.</text>
</comment>
<dbReference type="GO" id="GO:0032585">
    <property type="term" value="C:multivesicular body membrane"/>
    <property type="evidence" value="ECO:0007669"/>
    <property type="project" value="UniProtKB-SubCell"/>
</dbReference>
<dbReference type="RefSeq" id="XP_041232185.1">
    <property type="nucleotide sequence ID" value="XM_041360276.1"/>
</dbReference>
<keyword evidence="3" id="KW-0967">Endosome</keyword>
<keyword evidence="3" id="KW-0926">Vacuole</keyword>
<dbReference type="AlphaFoldDB" id="A0AAD4EI17"/>
<evidence type="ECO:0000259" key="4">
    <source>
        <dbReference type="Pfam" id="PF19036"/>
    </source>
</evidence>
<dbReference type="InterPro" id="IPR004353">
    <property type="entry name" value="Mon1"/>
</dbReference>
<feature type="domain" description="FUZ/MON1/HPS1 third Longin" evidence="6">
    <location>
        <begin position="293"/>
        <end position="386"/>
    </location>
</feature>
<dbReference type="InterPro" id="IPR043970">
    <property type="entry name" value="FUZ/MON1/HPS1_longin_3"/>
</dbReference>
<dbReference type="GO" id="GO:0006914">
    <property type="term" value="P:autophagy"/>
    <property type="evidence" value="ECO:0007669"/>
    <property type="project" value="UniProtKB-UniRule"/>
</dbReference>
<feature type="domain" description="FUZ/MON1/HPS1 first Longin" evidence="4">
    <location>
        <begin position="1"/>
        <end position="96"/>
    </location>
</feature>
<keyword evidence="3" id="KW-0653">Protein transport</keyword>
<evidence type="ECO:0000313" key="7">
    <source>
        <dbReference type="EMBL" id="KAG1906610.1"/>
    </source>
</evidence>
<dbReference type="PANTHER" id="PTHR13027:SF7">
    <property type="entry name" value="VACUOLAR FUSION PROTEIN MON1 HOMOLOG"/>
    <property type="match status" value="1"/>
</dbReference>
<evidence type="ECO:0000313" key="8">
    <source>
        <dbReference type="Proteomes" id="UP001195769"/>
    </source>
</evidence>